<gene>
    <name evidence="15" type="ORF">SAMN05443662_0400</name>
</gene>
<name>A0A1N6DTJ7_9GAMM</name>
<dbReference type="PANTHER" id="PTHR30027">
    <property type="entry name" value="RIBOSOMAL RNA SMALL SUBUNIT METHYLTRANSFERASE E"/>
    <property type="match status" value="1"/>
</dbReference>
<proteinExistence type="inferred from homology"/>
<dbReference type="NCBIfam" id="NF008692">
    <property type="entry name" value="PRK11713.1-5"/>
    <property type="match status" value="1"/>
</dbReference>
<dbReference type="Gene3D" id="3.40.1280.10">
    <property type="match status" value="1"/>
</dbReference>
<keyword evidence="5 12" id="KW-0963">Cytoplasm</keyword>
<sequence length="240" mass="26432">MKTRLYLPEAYVLHAELPLPPEAAHYLTRVLRLKRDDTLEVFDGQGGVAHAKLIDTGKRSATVRIIALPEAPQTESPLTTCLAQGISRGERMDWTLQKASELGVSTIQPLFTERVEVKLKGDKLGKKLQHWQQVVISACEQSGRNLVPQVLPPLTLGEWLRQFRPGLVLDPYAEQPFSAIRQPPEPLNILVGPEGGLTPEEVIQARDAGLTAVRLGPRILRTETAGCALLAAAQSRWGDF</sequence>
<dbReference type="OrthoDB" id="9815641at2"/>
<dbReference type="InterPro" id="IPR046886">
    <property type="entry name" value="RsmE_MTase_dom"/>
</dbReference>
<evidence type="ECO:0000256" key="12">
    <source>
        <dbReference type="PIRNR" id="PIRNR015601"/>
    </source>
</evidence>
<evidence type="ECO:0000256" key="10">
    <source>
        <dbReference type="ARBA" id="ARBA00025699"/>
    </source>
</evidence>
<comment type="subcellular location">
    <subcellularLocation>
        <location evidence="1 12">Cytoplasm</location>
    </subcellularLocation>
</comment>
<dbReference type="SUPFAM" id="SSF88697">
    <property type="entry name" value="PUA domain-like"/>
    <property type="match status" value="1"/>
</dbReference>
<evidence type="ECO:0000256" key="3">
    <source>
        <dbReference type="ARBA" id="ARBA00012328"/>
    </source>
</evidence>
<dbReference type="InterPro" id="IPR029028">
    <property type="entry name" value="Alpha/beta_knot_MTases"/>
</dbReference>
<keyword evidence="8 12" id="KW-0808">Transferase</keyword>
<feature type="domain" description="Ribosomal RNA small subunit methyltransferase E methyltransferase" evidence="13">
    <location>
        <begin position="75"/>
        <end position="234"/>
    </location>
</feature>
<accession>A0A1N6DTJ7</accession>
<dbReference type="InterPro" id="IPR046887">
    <property type="entry name" value="RsmE_PUA-like"/>
</dbReference>
<comment type="catalytic activity">
    <reaction evidence="11 12">
        <text>uridine(1498) in 16S rRNA + S-adenosyl-L-methionine = N(3)-methyluridine(1498) in 16S rRNA + S-adenosyl-L-homocysteine + H(+)</text>
        <dbReference type="Rhea" id="RHEA:42920"/>
        <dbReference type="Rhea" id="RHEA-COMP:10283"/>
        <dbReference type="Rhea" id="RHEA-COMP:10284"/>
        <dbReference type="ChEBI" id="CHEBI:15378"/>
        <dbReference type="ChEBI" id="CHEBI:57856"/>
        <dbReference type="ChEBI" id="CHEBI:59789"/>
        <dbReference type="ChEBI" id="CHEBI:65315"/>
        <dbReference type="ChEBI" id="CHEBI:74502"/>
        <dbReference type="EC" id="2.1.1.193"/>
    </reaction>
</comment>
<dbReference type="GO" id="GO:0005737">
    <property type="term" value="C:cytoplasm"/>
    <property type="evidence" value="ECO:0007669"/>
    <property type="project" value="UniProtKB-SubCell"/>
</dbReference>
<dbReference type="EMBL" id="FSRE01000001">
    <property type="protein sequence ID" value="SIN74017.1"/>
    <property type="molecule type" value="Genomic_DNA"/>
</dbReference>
<dbReference type="PIRSF" id="PIRSF015601">
    <property type="entry name" value="MTase_slr0722"/>
    <property type="match status" value="1"/>
</dbReference>
<evidence type="ECO:0000256" key="4">
    <source>
        <dbReference type="ARBA" id="ARBA00013673"/>
    </source>
</evidence>
<dbReference type="Pfam" id="PF04452">
    <property type="entry name" value="Methyltrans_RNA"/>
    <property type="match status" value="1"/>
</dbReference>
<protein>
    <recommendedName>
        <fullName evidence="4 12">Ribosomal RNA small subunit methyltransferase E</fullName>
        <ecNumber evidence="3 12">2.1.1.193</ecNumber>
    </recommendedName>
</protein>
<dbReference type="Gene3D" id="2.40.240.20">
    <property type="entry name" value="Hypothetical PUA domain-like, domain 1"/>
    <property type="match status" value="1"/>
</dbReference>
<dbReference type="PANTHER" id="PTHR30027:SF3">
    <property type="entry name" value="16S RRNA (URACIL(1498)-N(3))-METHYLTRANSFERASE"/>
    <property type="match status" value="1"/>
</dbReference>
<dbReference type="GO" id="GO:0070475">
    <property type="term" value="P:rRNA base methylation"/>
    <property type="evidence" value="ECO:0007669"/>
    <property type="project" value="TreeGrafter"/>
</dbReference>
<evidence type="ECO:0000256" key="1">
    <source>
        <dbReference type="ARBA" id="ARBA00004496"/>
    </source>
</evidence>
<evidence type="ECO:0000256" key="5">
    <source>
        <dbReference type="ARBA" id="ARBA00022490"/>
    </source>
</evidence>
<dbReference type="AlphaFoldDB" id="A0A1N6DTJ7"/>
<dbReference type="GO" id="GO:0070042">
    <property type="term" value="F:rRNA (uridine-N3-)-methyltransferase activity"/>
    <property type="evidence" value="ECO:0007669"/>
    <property type="project" value="TreeGrafter"/>
</dbReference>
<feature type="domain" description="Ribosomal RNA small subunit methyltransferase E PUA-like" evidence="14">
    <location>
        <begin position="20"/>
        <end position="66"/>
    </location>
</feature>
<evidence type="ECO:0000313" key="16">
    <source>
        <dbReference type="Proteomes" id="UP000198461"/>
    </source>
</evidence>
<organism evidence="15 16">
    <name type="scientific">Sulfurivirga caldicuralii</name>
    <dbReference type="NCBI Taxonomy" id="364032"/>
    <lineage>
        <taxon>Bacteria</taxon>
        <taxon>Pseudomonadati</taxon>
        <taxon>Pseudomonadota</taxon>
        <taxon>Gammaproteobacteria</taxon>
        <taxon>Thiotrichales</taxon>
        <taxon>Piscirickettsiaceae</taxon>
        <taxon>Sulfurivirga</taxon>
    </lineage>
</organism>
<dbReference type="InterPro" id="IPR029026">
    <property type="entry name" value="tRNA_m1G_MTases_N"/>
</dbReference>
<dbReference type="InterPro" id="IPR015947">
    <property type="entry name" value="PUA-like_sf"/>
</dbReference>
<comment type="similarity">
    <text evidence="2 12">Belongs to the RNA methyltransferase RsmE family.</text>
</comment>
<dbReference type="Proteomes" id="UP000198461">
    <property type="component" value="Unassembled WGS sequence"/>
</dbReference>
<keyword evidence="6 12" id="KW-0698">rRNA processing</keyword>
<dbReference type="InterPro" id="IPR006700">
    <property type="entry name" value="RsmE"/>
</dbReference>
<evidence type="ECO:0000256" key="2">
    <source>
        <dbReference type="ARBA" id="ARBA00005528"/>
    </source>
</evidence>
<reference evidence="15 16" key="1">
    <citation type="submission" date="2016-11" db="EMBL/GenBank/DDBJ databases">
        <authorList>
            <person name="Jaros S."/>
            <person name="Januszkiewicz K."/>
            <person name="Wedrychowicz H."/>
        </authorList>
    </citation>
    <scope>NUCLEOTIDE SEQUENCE [LARGE SCALE GENOMIC DNA]</scope>
    <source>
        <strain evidence="15 16">DSM 17737</strain>
    </source>
</reference>
<dbReference type="STRING" id="364032.SAMN05443662_0400"/>
<evidence type="ECO:0000259" key="13">
    <source>
        <dbReference type="Pfam" id="PF04452"/>
    </source>
</evidence>
<comment type="function">
    <text evidence="10 12">Specifically methylates the N3 position of the uracil ring of uridine 1498 (m3U1498) in 16S rRNA. Acts on the fully assembled 30S ribosomal subunit.</text>
</comment>
<evidence type="ECO:0000256" key="9">
    <source>
        <dbReference type="ARBA" id="ARBA00022691"/>
    </source>
</evidence>
<evidence type="ECO:0000256" key="7">
    <source>
        <dbReference type="ARBA" id="ARBA00022603"/>
    </source>
</evidence>
<evidence type="ECO:0000313" key="15">
    <source>
        <dbReference type="EMBL" id="SIN74017.1"/>
    </source>
</evidence>
<evidence type="ECO:0000256" key="8">
    <source>
        <dbReference type="ARBA" id="ARBA00022679"/>
    </source>
</evidence>
<keyword evidence="16" id="KW-1185">Reference proteome</keyword>
<keyword evidence="9 12" id="KW-0949">S-adenosyl-L-methionine</keyword>
<dbReference type="CDD" id="cd18084">
    <property type="entry name" value="RsmE-like"/>
    <property type="match status" value="1"/>
</dbReference>
<evidence type="ECO:0000259" key="14">
    <source>
        <dbReference type="Pfam" id="PF20260"/>
    </source>
</evidence>
<evidence type="ECO:0000256" key="11">
    <source>
        <dbReference type="ARBA" id="ARBA00047944"/>
    </source>
</evidence>
<evidence type="ECO:0000256" key="6">
    <source>
        <dbReference type="ARBA" id="ARBA00022552"/>
    </source>
</evidence>
<dbReference type="SUPFAM" id="SSF75217">
    <property type="entry name" value="alpha/beta knot"/>
    <property type="match status" value="1"/>
</dbReference>
<dbReference type="Pfam" id="PF20260">
    <property type="entry name" value="PUA_4"/>
    <property type="match status" value="1"/>
</dbReference>
<dbReference type="EC" id="2.1.1.193" evidence="3 12"/>
<dbReference type="RefSeq" id="WP_074200713.1">
    <property type="nucleotide sequence ID" value="NZ_FSRE01000001.1"/>
</dbReference>
<dbReference type="NCBIfam" id="TIGR00046">
    <property type="entry name" value="RsmE family RNA methyltransferase"/>
    <property type="match status" value="1"/>
</dbReference>
<keyword evidence="7 12" id="KW-0489">Methyltransferase</keyword>